<accession>A0A2P6QF85</accession>
<dbReference type="EMBL" id="PDCK01000043">
    <property type="protein sequence ID" value="PRQ32842.1"/>
    <property type="molecule type" value="Genomic_DNA"/>
</dbReference>
<sequence length="71" mass="8325">MDISKIFSEILSNSKYTKVPSLLLLFITVHQMKSQFCPCYFCFLQSAIDRCIFEKGKKKKLERSVVEKKND</sequence>
<keyword evidence="2" id="KW-1185">Reference proteome</keyword>
<protein>
    <submittedName>
        <fullName evidence="1">Uncharacterized protein</fullName>
    </submittedName>
</protein>
<comment type="caution">
    <text evidence="1">The sequence shown here is derived from an EMBL/GenBank/DDBJ whole genome shotgun (WGS) entry which is preliminary data.</text>
</comment>
<name>A0A2P6QF85_ROSCH</name>
<dbReference type="Gramene" id="PRQ32842">
    <property type="protein sequence ID" value="PRQ32842"/>
    <property type="gene ID" value="RchiOBHm_Chr5g0050901"/>
</dbReference>
<evidence type="ECO:0000313" key="2">
    <source>
        <dbReference type="Proteomes" id="UP000238479"/>
    </source>
</evidence>
<organism evidence="1 2">
    <name type="scientific">Rosa chinensis</name>
    <name type="common">China rose</name>
    <dbReference type="NCBI Taxonomy" id="74649"/>
    <lineage>
        <taxon>Eukaryota</taxon>
        <taxon>Viridiplantae</taxon>
        <taxon>Streptophyta</taxon>
        <taxon>Embryophyta</taxon>
        <taxon>Tracheophyta</taxon>
        <taxon>Spermatophyta</taxon>
        <taxon>Magnoliopsida</taxon>
        <taxon>eudicotyledons</taxon>
        <taxon>Gunneridae</taxon>
        <taxon>Pentapetalae</taxon>
        <taxon>rosids</taxon>
        <taxon>fabids</taxon>
        <taxon>Rosales</taxon>
        <taxon>Rosaceae</taxon>
        <taxon>Rosoideae</taxon>
        <taxon>Rosoideae incertae sedis</taxon>
        <taxon>Rosa</taxon>
    </lineage>
</organism>
<dbReference type="AlphaFoldDB" id="A0A2P6QF85"/>
<reference evidence="1 2" key="1">
    <citation type="journal article" date="2018" name="Nat. Genet.">
        <title>The Rosa genome provides new insights in the design of modern roses.</title>
        <authorList>
            <person name="Bendahmane M."/>
        </authorList>
    </citation>
    <scope>NUCLEOTIDE SEQUENCE [LARGE SCALE GENOMIC DNA]</scope>
    <source>
        <strain evidence="2">cv. Old Blush</strain>
    </source>
</reference>
<proteinExistence type="predicted"/>
<dbReference type="Proteomes" id="UP000238479">
    <property type="component" value="Chromosome 5"/>
</dbReference>
<gene>
    <name evidence="1" type="ORF">RchiOBHm_Chr5g0050901</name>
</gene>
<evidence type="ECO:0000313" key="1">
    <source>
        <dbReference type="EMBL" id="PRQ32842.1"/>
    </source>
</evidence>